<feature type="compositionally biased region" description="Basic and acidic residues" evidence="5">
    <location>
        <begin position="462"/>
        <end position="471"/>
    </location>
</feature>
<feature type="compositionally biased region" description="Polar residues" evidence="5">
    <location>
        <begin position="389"/>
        <end position="409"/>
    </location>
</feature>
<dbReference type="PROSITE" id="PS00678">
    <property type="entry name" value="WD_REPEATS_1"/>
    <property type="match status" value="1"/>
</dbReference>
<feature type="repeat" description="WD" evidence="4">
    <location>
        <begin position="9"/>
        <end position="43"/>
    </location>
</feature>
<organism evidence="6 7">
    <name type="scientific">Plutella xylostella</name>
    <name type="common">Diamondback moth</name>
    <name type="synonym">Plutella maculipennis</name>
    <dbReference type="NCBI Taxonomy" id="51655"/>
    <lineage>
        <taxon>Eukaryota</taxon>
        <taxon>Metazoa</taxon>
        <taxon>Ecdysozoa</taxon>
        <taxon>Arthropoda</taxon>
        <taxon>Hexapoda</taxon>
        <taxon>Insecta</taxon>
        <taxon>Pterygota</taxon>
        <taxon>Neoptera</taxon>
        <taxon>Endopterygota</taxon>
        <taxon>Lepidoptera</taxon>
        <taxon>Glossata</taxon>
        <taxon>Ditrysia</taxon>
        <taxon>Yponomeutoidea</taxon>
        <taxon>Plutellidae</taxon>
        <taxon>Plutella</taxon>
    </lineage>
</organism>
<proteinExistence type="inferred from homology"/>
<dbReference type="SMART" id="SM00320">
    <property type="entry name" value="WD40"/>
    <property type="match status" value="7"/>
</dbReference>
<evidence type="ECO:0000313" key="7">
    <source>
        <dbReference type="Proteomes" id="UP000823941"/>
    </source>
</evidence>
<keyword evidence="1 4" id="KW-0853">WD repeat</keyword>
<dbReference type="EMBL" id="JAHIBW010000013">
    <property type="protein sequence ID" value="KAG7305610.1"/>
    <property type="molecule type" value="Genomic_DNA"/>
</dbReference>
<feature type="repeat" description="WD" evidence="4">
    <location>
        <begin position="51"/>
        <end position="82"/>
    </location>
</feature>
<dbReference type="InterPro" id="IPR020472">
    <property type="entry name" value="WD40_PAC1"/>
</dbReference>
<sequence length="681" mass="75207">MEPSLLKQLKGHKNSITALHFSPNEHQIATSSLDNSVLLWDLRGCMRSYRFQGHDEAVMDVTFSPTGKYMASASRDKTVRLWVPTVTGSTGMFKAHSQTVRSVQFSPDSTKILTASDDKIVKLWSSEKHKFLASFVGHTNWVRCACISNDGSVIASSSDDKTTKLWSIDTAECIHTYKDQKGHGICLAWHPSGCYVAVGTSHGNVKLYDIRTHNLVQYYSIHSDAVTNVAFHPSGSYILTSSKDGKMKILDLLEGHPIFTLSGHTGGVNAVGFSPNGDSFATAGDDKLVFLWKTNFTELQNDENVPQNPVKTASQSSKISSKTATQGAKTWNQCYHSTKYPISTFVHLDDVMEGCTTFRSGGEPNANSTLNGEFDRTHQSFKNAISRLSKNCTMESPRSINVPTLNNTPRTDHDESHLLENSEGDQNGAIETESSPRQGDNTDNDAITITENSPRTQDVEEPSEHSPRSETRPTVADNINHSPPTPEHPLQHTSYPDSTHSEHDDDPCLNVGDISHLPRTPPKPGKFTVPHLAQRPRKSEELQTGGELDQSITLLDNKPTDLADGFYGMIALKENDVCYTSGTIEWVGRKRNYPLNSGFKLITDKPDHGQVDVKRMRGLDKTYNCVKGNRPDDKGVVCGCADVLPTVNAIVDHLNALHEAVDLVDLRLSNLESRMNTDQEY</sequence>
<protein>
    <recommendedName>
        <fullName evidence="8">WD repeat-containing protein 55 homolog</fullName>
    </recommendedName>
</protein>
<dbReference type="SUPFAM" id="SSF50978">
    <property type="entry name" value="WD40 repeat-like"/>
    <property type="match status" value="1"/>
</dbReference>
<dbReference type="InterPro" id="IPR019775">
    <property type="entry name" value="WD40_repeat_CS"/>
</dbReference>
<evidence type="ECO:0000256" key="1">
    <source>
        <dbReference type="ARBA" id="ARBA00022574"/>
    </source>
</evidence>
<evidence type="ECO:0000313" key="6">
    <source>
        <dbReference type="EMBL" id="KAG7305610.1"/>
    </source>
</evidence>
<feature type="repeat" description="WD" evidence="4">
    <location>
        <begin position="219"/>
        <end position="260"/>
    </location>
</feature>
<dbReference type="PROSITE" id="PS50082">
    <property type="entry name" value="WD_REPEATS_2"/>
    <property type="match status" value="6"/>
</dbReference>
<evidence type="ECO:0000256" key="5">
    <source>
        <dbReference type="SAM" id="MobiDB-lite"/>
    </source>
</evidence>
<dbReference type="Gene3D" id="2.130.10.10">
    <property type="entry name" value="YVTN repeat-like/Quinoprotein amine dehydrogenase"/>
    <property type="match status" value="3"/>
</dbReference>
<comment type="similarity">
    <text evidence="3">Belongs to the WD repeat POC1 family.</text>
</comment>
<gene>
    <name evidence="6" type="ORF">JYU34_009702</name>
</gene>
<evidence type="ECO:0000256" key="3">
    <source>
        <dbReference type="ARBA" id="ARBA00037984"/>
    </source>
</evidence>
<keyword evidence="7" id="KW-1185">Reference proteome</keyword>
<reference evidence="6 7" key="1">
    <citation type="submission" date="2021-06" db="EMBL/GenBank/DDBJ databases">
        <title>A haploid diamondback moth (Plutella xylostella L.) genome assembly resolves 31 chromosomes and identifies a diamide resistance mutation.</title>
        <authorList>
            <person name="Ward C.M."/>
            <person name="Perry K.D."/>
            <person name="Baker G."/>
            <person name="Powis K."/>
            <person name="Heckel D.G."/>
            <person name="Baxter S.W."/>
        </authorList>
    </citation>
    <scope>NUCLEOTIDE SEQUENCE [LARGE SCALE GENOMIC DNA]</scope>
    <source>
        <strain evidence="6 7">LV</strain>
        <tissue evidence="6">Single pupa</tissue>
    </source>
</reference>
<feature type="repeat" description="WD" evidence="4">
    <location>
        <begin position="135"/>
        <end position="176"/>
    </location>
</feature>
<accession>A0ABQ7QLF9</accession>
<name>A0ABQ7QLF9_PLUXY</name>
<dbReference type="InterPro" id="IPR036322">
    <property type="entry name" value="WD40_repeat_dom_sf"/>
</dbReference>
<feature type="repeat" description="WD" evidence="4">
    <location>
        <begin position="261"/>
        <end position="293"/>
    </location>
</feature>
<evidence type="ECO:0008006" key="8">
    <source>
        <dbReference type="Google" id="ProtNLM"/>
    </source>
</evidence>
<evidence type="ECO:0000256" key="2">
    <source>
        <dbReference type="ARBA" id="ARBA00022737"/>
    </source>
</evidence>
<dbReference type="Proteomes" id="UP000823941">
    <property type="component" value="Chromosome 13"/>
</dbReference>
<feature type="region of interest" description="Disordered" evidence="5">
    <location>
        <begin position="302"/>
        <end position="321"/>
    </location>
</feature>
<dbReference type="PROSITE" id="PS50294">
    <property type="entry name" value="WD_REPEATS_REGION"/>
    <property type="match status" value="6"/>
</dbReference>
<keyword evidence="2" id="KW-0677">Repeat</keyword>
<dbReference type="InterPro" id="IPR015943">
    <property type="entry name" value="WD40/YVTN_repeat-like_dom_sf"/>
</dbReference>
<dbReference type="InterPro" id="IPR001680">
    <property type="entry name" value="WD40_rpt"/>
</dbReference>
<dbReference type="PANTHER" id="PTHR44019:SF8">
    <property type="entry name" value="POC1 CENTRIOLAR PROTEIN HOMOLOG"/>
    <property type="match status" value="1"/>
</dbReference>
<dbReference type="CDD" id="cd00200">
    <property type="entry name" value="WD40"/>
    <property type="match status" value="1"/>
</dbReference>
<dbReference type="Pfam" id="PF00400">
    <property type="entry name" value="WD40"/>
    <property type="match status" value="7"/>
</dbReference>
<dbReference type="PANTHER" id="PTHR44019">
    <property type="entry name" value="WD REPEAT-CONTAINING PROTEIN 55"/>
    <property type="match status" value="1"/>
</dbReference>
<comment type="caution">
    <text evidence="6">The sequence shown here is derived from an EMBL/GenBank/DDBJ whole genome shotgun (WGS) entry which is preliminary data.</text>
</comment>
<feature type="compositionally biased region" description="Polar residues" evidence="5">
    <location>
        <begin position="432"/>
        <end position="456"/>
    </location>
</feature>
<feature type="region of interest" description="Disordered" evidence="5">
    <location>
        <begin position="389"/>
        <end position="547"/>
    </location>
</feature>
<dbReference type="PRINTS" id="PR00320">
    <property type="entry name" value="GPROTEINBRPT"/>
</dbReference>
<feature type="compositionally biased region" description="Basic and acidic residues" evidence="5">
    <location>
        <begin position="410"/>
        <end position="420"/>
    </location>
</feature>
<evidence type="ECO:0000256" key="4">
    <source>
        <dbReference type="PROSITE-ProRule" id="PRU00221"/>
    </source>
</evidence>
<dbReference type="InterPro" id="IPR050505">
    <property type="entry name" value="WDR55/POC1"/>
</dbReference>
<feature type="repeat" description="WD" evidence="4">
    <location>
        <begin position="93"/>
        <end position="134"/>
    </location>
</feature>